<dbReference type="GeneID" id="44663879"/>
<dbReference type="RefSeq" id="WP_002573576.1">
    <property type="nucleotide sequence ID" value="NZ_BAABXO010000001.1"/>
</dbReference>
<organism evidence="1">
    <name type="scientific">Enterocloster bolteae</name>
    <dbReference type="NCBI Taxonomy" id="208479"/>
    <lineage>
        <taxon>Bacteria</taxon>
        <taxon>Bacillati</taxon>
        <taxon>Bacillota</taxon>
        <taxon>Clostridia</taxon>
        <taxon>Lachnospirales</taxon>
        <taxon>Lachnospiraceae</taxon>
        <taxon>Enterocloster</taxon>
    </lineage>
</organism>
<dbReference type="AlphaFoldDB" id="A0A6M5GC10"/>
<name>A0A6M5GC10_9FIRM</name>
<evidence type="ECO:0000313" key="1">
    <source>
        <dbReference type="EMBL" id="VYT57306.1"/>
    </source>
</evidence>
<reference evidence="1" key="1">
    <citation type="submission" date="2019-11" db="EMBL/GenBank/DDBJ databases">
        <authorList>
            <person name="Feng L."/>
        </authorList>
    </citation>
    <scope>NUCLEOTIDE SEQUENCE</scope>
    <source>
        <strain evidence="1">CbolteaeLFYP116</strain>
    </source>
</reference>
<proteinExistence type="predicted"/>
<dbReference type="EMBL" id="CACRTF010000029">
    <property type="protein sequence ID" value="VYT57306.1"/>
    <property type="molecule type" value="Genomic_DNA"/>
</dbReference>
<dbReference type="NCBIfam" id="NF040909">
    <property type="entry name" value="OadG_rel_small"/>
    <property type="match status" value="1"/>
</dbReference>
<protein>
    <submittedName>
        <fullName evidence="1">Uncharacterized protein</fullName>
    </submittedName>
</protein>
<sequence length="49" mass="5311">MNMEHVGIALEIMGKGMGGIFAAIIIIMAAVMVLGRITKDRKDHKDGKE</sequence>
<gene>
    <name evidence="1" type="ORF">CBLFYP116_00366</name>
</gene>
<accession>A0A6M5GC10</accession>